<protein>
    <submittedName>
        <fullName evidence="1">Uncharacterized protein</fullName>
    </submittedName>
</protein>
<evidence type="ECO:0000313" key="1">
    <source>
        <dbReference type="EMBL" id="VAX39837.1"/>
    </source>
</evidence>
<dbReference type="Pfam" id="PF20461">
    <property type="entry name" value="DUF6714"/>
    <property type="match status" value="1"/>
</dbReference>
<dbReference type="EMBL" id="UOGK01000295">
    <property type="protein sequence ID" value="VAX39837.1"/>
    <property type="molecule type" value="Genomic_DNA"/>
</dbReference>
<accession>A0A3B1E7M6</accession>
<sequence>SAFQDVSREGGISWSETFVLDDYGTKEERAAARAMDNDTHWTELLHGDAMSPAIAFGGPSFLDAIGFRYYLPVLMLKAFDDEADNNGLMFHLTLGEGEFEAYSREHWSLLDRRQRLCVKRFVRYMVEQSKEQGYGMEEEWAEVLASYWERME</sequence>
<organism evidence="1">
    <name type="scientific">hydrothermal vent metagenome</name>
    <dbReference type="NCBI Taxonomy" id="652676"/>
    <lineage>
        <taxon>unclassified sequences</taxon>
        <taxon>metagenomes</taxon>
        <taxon>ecological metagenomes</taxon>
    </lineage>
</organism>
<gene>
    <name evidence="1" type="ORF">MNBD_PLANCTO03-354</name>
</gene>
<dbReference type="AlphaFoldDB" id="A0A3B1E7M6"/>
<feature type="non-terminal residue" evidence="1">
    <location>
        <position position="1"/>
    </location>
</feature>
<dbReference type="InterPro" id="IPR046560">
    <property type="entry name" value="DUF6714"/>
</dbReference>
<reference evidence="1" key="1">
    <citation type="submission" date="2018-06" db="EMBL/GenBank/DDBJ databases">
        <authorList>
            <person name="Zhirakovskaya E."/>
        </authorList>
    </citation>
    <scope>NUCLEOTIDE SEQUENCE</scope>
</reference>
<proteinExistence type="predicted"/>
<name>A0A3B1E7M6_9ZZZZ</name>